<gene>
    <name evidence="1" type="ORF">METZ01_LOCUS362237</name>
</gene>
<dbReference type="EMBL" id="UINC01129173">
    <property type="protein sequence ID" value="SVD09383.1"/>
    <property type="molecule type" value="Genomic_DNA"/>
</dbReference>
<dbReference type="GO" id="GO:0006450">
    <property type="term" value="P:regulation of translational fidelity"/>
    <property type="evidence" value="ECO:0007669"/>
    <property type="project" value="InterPro"/>
</dbReference>
<accession>A0A382SHS2</accession>
<sequence length="45" mass="5303">MSEITPDDVEHIANLARLEFSRQELDQFQGNLKRILDYISKLNQL</sequence>
<name>A0A382SHS2_9ZZZZ</name>
<evidence type="ECO:0000313" key="1">
    <source>
        <dbReference type="EMBL" id="SVD09383.1"/>
    </source>
</evidence>
<feature type="non-terminal residue" evidence="1">
    <location>
        <position position="45"/>
    </location>
</feature>
<dbReference type="SUPFAM" id="SSF141000">
    <property type="entry name" value="Glu-tRNAGln amidotransferase C subunit"/>
    <property type="match status" value="1"/>
</dbReference>
<dbReference type="InterPro" id="IPR036113">
    <property type="entry name" value="Asp/Glu-ADT_sf_sub_c"/>
</dbReference>
<feature type="non-terminal residue" evidence="1">
    <location>
        <position position="1"/>
    </location>
</feature>
<dbReference type="Gene3D" id="1.10.20.60">
    <property type="entry name" value="Glu-tRNAGln amidotransferase C subunit, N-terminal domain"/>
    <property type="match status" value="1"/>
</dbReference>
<organism evidence="1">
    <name type="scientific">marine metagenome</name>
    <dbReference type="NCBI Taxonomy" id="408172"/>
    <lineage>
        <taxon>unclassified sequences</taxon>
        <taxon>metagenomes</taxon>
        <taxon>ecological metagenomes</taxon>
    </lineage>
</organism>
<proteinExistence type="predicted"/>
<protein>
    <submittedName>
        <fullName evidence="1">Uncharacterized protein</fullName>
    </submittedName>
</protein>
<reference evidence="1" key="1">
    <citation type="submission" date="2018-05" db="EMBL/GenBank/DDBJ databases">
        <authorList>
            <person name="Lanie J.A."/>
            <person name="Ng W.-L."/>
            <person name="Kazmierczak K.M."/>
            <person name="Andrzejewski T.M."/>
            <person name="Davidsen T.M."/>
            <person name="Wayne K.J."/>
            <person name="Tettelin H."/>
            <person name="Glass J.I."/>
            <person name="Rusch D."/>
            <person name="Podicherti R."/>
            <person name="Tsui H.-C.T."/>
            <person name="Winkler M.E."/>
        </authorList>
    </citation>
    <scope>NUCLEOTIDE SEQUENCE</scope>
</reference>
<dbReference type="AlphaFoldDB" id="A0A382SHS2"/>